<dbReference type="GeneID" id="85346896"/>
<protein>
    <submittedName>
        <fullName evidence="1">Uncharacterized protein</fullName>
    </submittedName>
</protein>
<dbReference type="RefSeq" id="XP_060305952.1">
    <property type="nucleotide sequence ID" value="XM_060463349.1"/>
</dbReference>
<gene>
    <name evidence="1" type="ORF">CCOS01_15207</name>
</gene>
<sequence length="166" mass="18930">MCYFGGQASVNWCSAFWACSAASWYKVRHVCDTSRPGAAAETLEKKQCGMVQSGTGGHRPESDPEERKMIVIVVVVESRTELPSKPISMCNLTRLERDESGDVTLLRVVQPVTVFFPTQRSNNRRLECREGWEFFLFLSLRSKRPRNEVAWLSRETAWLVLVIMLV</sequence>
<dbReference type="EMBL" id="MOOE01000023">
    <property type="protein sequence ID" value="KAK1510376.1"/>
    <property type="molecule type" value="Genomic_DNA"/>
</dbReference>
<dbReference type="Proteomes" id="UP001240678">
    <property type="component" value="Unassembled WGS sequence"/>
</dbReference>
<keyword evidence="2" id="KW-1185">Reference proteome</keyword>
<proteinExistence type="predicted"/>
<organism evidence="1 2">
    <name type="scientific">Colletotrichum costaricense</name>
    <dbReference type="NCBI Taxonomy" id="1209916"/>
    <lineage>
        <taxon>Eukaryota</taxon>
        <taxon>Fungi</taxon>
        <taxon>Dikarya</taxon>
        <taxon>Ascomycota</taxon>
        <taxon>Pezizomycotina</taxon>
        <taxon>Sordariomycetes</taxon>
        <taxon>Hypocreomycetidae</taxon>
        <taxon>Glomerellales</taxon>
        <taxon>Glomerellaceae</taxon>
        <taxon>Colletotrichum</taxon>
        <taxon>Colletotrichum acutatum species complex</taxon>
    </lineage>
</organism>
<comment type="caution">
    <text evidence="1">The sequence shown here is derived from an EMBL/GenBank/DDBJ whole genome shotgun (WGS) entry which is preliminary data.</text>
</comment>
<evidence type="ECO:0000313" key="1">
    <source>
        <dbReference type="EMBL" id="KAK1510376.1"/>
    </source>
</evidence>
<dbReference type="AlphaFoldDB" id="A0AAI9YHW3"/>
<reference evidence="1 2" key="1">
    <citation type="submission" date="2016-10" db="EMBL/GenBank/DDBJ databases">
        <title>The genome sequence of Colletotrichum fioriniae PJ7.</title>
        <authorList>
            <person name="Baroncelli R."/>
        </authorList>
    </citation>
    <scope>NUCLEOTIDE SEQUENCE [LARGE SCALE GENOMIC DNA]</scope>
    <source>
        <strain evidence="1 2">IMI 309622</strain>
    </source>
</reference>
<accession>A0AAI9YHW3</accession>
<evidence type="ECO:0000313" key="2">
    <source>
        <dbReference type="Proteomes" id="UP001240678"/>
    </source>
</evidence>
<name>A0AAI9YHW3_9PEZI</name>